<feature type="transmembrane region" description="Helical" evidence="1">
    <location>
        <begin position="564"/>
        <end position="586"/>
    </location>
</feature>
<feature type="transmembrane region" description="Helical" evidence="1">
    <location>
        <begin position="247"/>
        <end position="264"/>
    </location>
</feature>
<evidence type="ECO:0000313" key="3">
    <source>
        <dbReference type="EMBL" id="MBC3906448.1"/>
    </source>
</evidence>
<feature type="transmembrane region" description="Helical" evidence="1">
    <location>
        <begin position="353"/>
        <end position="376"/>
    </location>
</feature>
<feature type="transmembrane region" description="Helical" evidence="1">
    <location>
        <begin position="320"/>
        <end position="341"/>
    </location>
</feature>
<feature type="transmembrane region" description="Helical" evidence="1">
    <location>
        <begin position="450"/>
        <end position="467"/>
    </location>
</feature>
<feature type="transmembrane region" description="Helical" evidence="1">
    <location>
        <begin position="472"/>
        <end position="491"/>
    </location>
</feature>
<feature type="transmembrane region" description="Helical" evidence="1">
    <location>
        <begin position="51"/>
        <end position="71"/>
    </location>
</feature>
<keyword evidence="1" id="KW-1133">Transmembrane helix</keyword>
<evidence type="ECO:0000313" key="4">
    <source>
        <dbReference type="Proteomes" id="UP000646911"/>
    </source>
</evidence>
<dbReference type="InterPro" id="IPR027268">
    <property type="entry name" value="Peptidase_M4/M1_CTD_sf"/>
</dbReference>
<feature type="transmembrane region" description="Helical" evidence="1">
    <location>
        <begin position="150"/>
        <end position="174"/>
    </location>
</feature>
<dbReference type="EMBL" id="JACOFX010000001">
    <property type="protein sequence ID" value="MBC3906448.1"/>
    <property type="molecule type" value="Genomic_DNA"/>
</dbReference>
<evidence type="ECO:0000256" key="1">
    <source>
        <dbReference type="SAM" id="Phobius"/>
    </source>
</evidence>
<dbReference type="RefSeq" id="WP_186951662.1">
    <property type="nucleotide sequence ID" value="NZ_JACOFX010000001.1"/>
</dbReference>
<keyword evidence="1" id="KW-0812">Transmembrane</keyword>
<dbReference type="Gene3D" id="1.10.390.10">
    <property type="entry name" value="Neutral Protease Domain 2"/>
    <property type="match status" value="1"/>
</dbReference>
<feature type="transmembrane region" description="Helical" evidence="1">
    <location>
        <begin position="20"/>
        <end position="45"/>
    </location>
</feature>
<feature type="transmembrane region" description="Helical" evidence="1">
    <location>
        <begin position="524"/>
        <end position="543"/>
    </location>
</feature>
<name>A0ABR6Z3S9_9BURK</name>
<dbReference type="SUPFAM" id="SSF55486">
    <property type="entry name" value="Metalloproteases ('zincins'), catalytic domain"/>
    <property type="match status" value="1"/>
</dbReference>
<evidence type="ECO:0000259" key="2">
    <source>
        <dbReference type="Pfam" id="PF01433"/>
    </source>
</evidence>
<feature type="domain" description="Peptidase M1 membrane alanine aminopeptidase" evidence="2">
    <location>
        <begin position="866"/>
        <end position="1062"/>
    </location>
</feature>
<accession>A0ABR6Z3S9</accession>
<protein>
    <recommendedName>
        <fullName evidence="2">Peptidase M1 membrane alanine aminopeptidase domain-containing protein</fullName>
    </recommendedName>
</protein>
<organism evidence="3 4">
    <name type="scientific">Undibacterium umbellatum</name>
    <dbReference type="NCBI Taxonomy" id="2762300"/>
    <lineage>
        <taxon>Bacteria</taxon>
        <taxon>Pseudomonadati</taxon>
        <taxon>Pseudomonadota</taxon>
        <taxon>Betaproteobacteria</taxon>
        <taxon>Burkholderiales</taxon>
        <taxon>Oxalobacteraceae</taxon>
        <taxon>Undibacterium</taxon>
    </lineage>
</organism>
<keyword evidence="4" id="KW-1185">Reference proteome</keyword>
<dbReference type="Pfam" id="PF01433">
    <property type="entry name" value="Peptidase_M1"/>
    <property type="match status" value="1"/>
</dbReference>
<reference evidence="3 4" key="1">
    <citation type="submission" date="2020-08" db="EMBL/GenBank/DDBJ databases">
        <title>Novel species isolated from subtropical streams in China.</title>
        <authorList>
            <person name="Lu H."/>
        </authorList>
    </citation>
    <scope>NUCLEOTIDE SEQUENCE [LARGE SCALE GENOMIC DNA]</scope>
    <source>
        <strain evidence="3 4">NL8W</strain>
    </source>
</reference>
<keyword evidence="1" id="KW-0472">Membrane</keyword>
<dbReference type="Proteomes" id="UP000646911">
    <property type="component" value="Unassembled WGS sequence"/>
</dbReference>
<gene>
    <name evidence="3" type="ORF">H8L47_02575</name>
</gene>
<proteinExistence type="predicted"/>
<feature type="transmembrane region" description="Helical" evidence="1">
    <location>
        <begin position="109"/>
        <end position="130"/>
    </location>
</feature>
<feature type="transmembrane region" description="Helical" evidence="1">
    <location>
        <begin position="181"/>
        <end position="198"/>
    </location>
</feature>
<feature type="transmembrane region" description="Helical" evidence="1">
    <location>
        <begin position="406"/>
        <end position="430"/>
    </location>
</feature>
<comment type="caution">
    <text evidence="3">The sequence shown here is derived from an EMBL/GenBank/DDBJ whole genome shotgun (WGS) entry which is preliminary data.</text>
</comment>
<sequence length="1189" mass="134390">MLAILMFELRQKSRSLSTYVYFLVFFCLALLWMAAAGGLFAGASIGFGGKVYINAPVAVFQSITFLGYLGISTVAALMGQATHQDIEHHAWHFFYSAPISKFQYLAGRFLAALLTSIIIFSGLGLGAWLGCYLPGIEAVRLGAVQPLSYVMPYLYAILPNFIIFGGIFFTLGALTRRMMPVYVSSVLLIIGYLVARSLRADLDNKTMAALLDPFGSSAVSMMTEYWSIADKNARQIALDGVFLINRLIWLGLGLASLGLCYWRFKFATINTTGKQKKEAATTSPATMLLQKVTPNFSGNRILKLLHAESMLNLRESVKNVYFIVILLAGVLFVFAISSSVTKMFGTPTYPVTYAVLEILGGSFGIFMLAITTFYAGELVWRERDARIAQLLDALPIPNYLPFAAKLIALIALQGIMLFVLMLCGILLQTIKGYNNYELAQYVQQLFLMQWPEYALLAVLAISLQVIVNHKYLAYFLIILYYAATIALPALGVEHPMFNYAVTPSVTYSDMNGYGHMLAISRWYLTYWTGAALILVSLSLMMWVRGTTTDFRLRLRLAKQAFSGGNSILMLAGTSVFLLTGAAIFYFTNILNPYQNQFAQQTDNAQYEKRYKQYASQAQPRISDVKLNVDIFPETRSSHIKGSYQLVNRSNQAIQEIFITQKDDVDIIKMEWDLPNEKNIADSKLGFHSYKLKKPLAAGEKLNFNFELKIAPNNFLGMSQGSPLYYNGSFFNSMLMPHIGYQPALELREDKTRREHGLSEKERMAERDDPKALENNYIANDADWISFDAVVSTSADQMAVAPGTLKRQWQEQGRNYYHYVPEQAILNFYAFLSGRYEVKQAKWQNTPIEINYHRGHEYNVDRMVKGVQKSLDYYTKNFGPYQHKLVRIIEFPRYARFAQAFPNTIPFSESIGFIARVDDNNPKEVDYPFYVTAHEVAHQWWAHQVISGNSKGGTVLVETLAQYSALMVMKHTYGDATMRRFLQFELDRYLQGRSQERKKELPLAQNENQDYIHYAKGSLAMYLLQDQIGEDKVNQALRQVIARHANKGAPYPSSTALTKALREVTPAEQQYVIDDLFDSITLYENRAISATATALSDGQHEVTLKVTSNKLKADELGVEKEVPLKDWMDIGIDDKDGKPLLRQRQLIHQKEMEFKLIVKGMPAKAGIDPDIKYVDRKPDDNLIKVELSSK</sequence>
<dbReference type="InterPro" id="IPR014782">
    <property type="entry name" value="Peptidase_M1_dom"/>
</dbReference>